<sequence>MAATEEDAELPDLNQTLTELEGSDWAEPTFDSHLISTCHSLRRKPLKYFSVEDLRMMIGQNLSLAILVPIALDLLQEDPLTEGDYFPGDLLLNLMRIDRAFLLDHPSLSTQILDLYQRVRNSLIEDSFAKRDFIKAEEYLKSLISE</sequence>
<dbReference type="Proteomes" id="UP000460298">
    <property type="component" value="Unassembled WGS sequence"/>
</dbReference>
<dbReference type="CDD" id="cd20691">
    <property type="entry name" value="CdiI_EC536-like"/>
    <property type="match status" value="1"/>
</dbReference>
<evidence type="ECO:0000313" key="2">
    <source>
        <dbReference type="Proteomes" id="UP000460298"/>
    </source>
</evidence>
<dbReference type="AlphaFoldDB" id="A0A833H437"/>
<name>A0A833H437_9LEPT</name>
<protein>
    <submittedName>
        <fullName evidence="1">Uncharacterized protein</fullName>
    </submittedName>
</protein>
<evidence type="ECO:0000313" key="1">
    <source>
        <dbReference type="EMBL" id="KAB2934593.1"/>
    </source>
</evidence>
<proteinExistence type="predicted"/>
<dbReference type="EMBL" id="WBUI01000002">
    <property type="protein sequence ID" value="KAB2934593.1"/>
    <property type="molecule type" value="Genomic_DNA"/>
</dbReference>
<accession>A0A833H437</accession>
<organism evidence="1 2">
    <name type="scientific">Leptonema illini</name>
    <dbReference type="NCBI Taxonomy" id="183"/>
    <lineage>
        <taxon>Bacteria</taxon>
        <taxon>Pseudomonadati</taxon>
        <taxon>Spirochaetota</taxon>
        <taxon>Spirochaetia</taxon>
        <taxon>Leptospirales</taxon>
        <taxon>Leptospiraceae</taxon>
        <taxon>Leptonema</taxon>
    </lineage>
</organism>
<dbReference type="Pfam" id="PF18616">
    <property type="entry name" value="CdiI_3"/>
    <property type="match status" value="1"/>
</dbReference>
<dbReference type="InterPro" id="IPR040547">
    <property type="entry name" value="CdiI"/>
</dbReference>
<gene>
    <name evidence="1" type="ORF">F9K24_02120</name>
</gene>
<reference evidence="1 2" key="1">
    <citation type="submission" date="2019-10" db="EMBL/GenBank/DDBJ databases">
        <title>Extracellular Electron Transfer in a Candidatus Methanoperedens spp. Enrichment Culture.</title>
        <authorList>
            <person name="Berger S."/>
            <person name="Rangel Shaw D."/>
            <person name="Berben T."/>
            <person name="In 'T Zandt M."/>
            <person name="Frank J."/>
            <person name="Reimann J."/>
            <person name="Jetten M.S.M."/>
            <person name="Welte C.U."/>
        </authorList>
    </citation>
    <scope>NUCLEOTIDE SEQUENCE [LARGE SCALE GENOMIC DNA]</scope>
    <source>
        <strain evidence="1">SB12</strain>
    </source>
</reference>
<comment type="caution">
    <text evidence="1">The sequence shown here is derived from an EMBL/GenBank/DDBJ whole genome shotgun (WGS) entry which is preliminary data.</text>
</comment>